<dbReference type="Proteomes" id="UP001492380">
    <property type="component" value="Unassembled WGS sequence"/>
</dbReference>
<dbReference type="EMBL" id="JBBWRZ010000006">
    <property type="protein sequence ID" value="KAK8233424.1"/>
    <property type="molecule type" value="Genomic_DNA"/>
</dbReference>
<sequence length="531" mass="58763">MEFKAAYKDPIEKIRVEEYPQMQDGTYLDHGGSTQHAKSLMEQFARDLTSNLYGNPHSGSAPSVLSGERMDRIREGTLRFFKADPEHFDLVFVANATAAVKLVSDLFRDHADRSRASAPWKRSGFRYFYHMDVHTSIAGVREVANAGHHCFSSDQEVEEWLSGSHDHSSQNKRAAQLFAYCAQSNMTGRRLPLRWTGDVRKSSHTSGTFTLLDAAAFATTGCLDLSDPSIAPDFTCLSFYKIFGFPHLGALIIRKSPQVTSLIRNRRYFGGGTVEVVTALEDSPLHSKKKTDYHSALEDGTPAYLSILALGHAIKIFNQLFTSMTCVSQHTASLTKRLWDGMVGLRHTNGRPMIQIYNHNSAIYGDAKTQGATIAFNILGPDGSPVAPFEVEKTADKNRIYLRSGRLCNPGGVAQHLGWSAAEIRSMYNSGMRCDLPAGVYRGKPLGSVRVSLGAMSTPGDVDIFLDFLREEYRDKDPVKYDEAELFAGAVVESSEDESTVAGTSRAASEKAQYSAARPRSRRLLLWFCRG</sequence>
<keyword evidence="3" id="KW-1185">Reference proteome</keyword>
<comment type="caution">
    <text evidence="2">The sequence shown here is derived from an EMBL/GenBank/DDBJ whole genome shotgun (WGS) entry which is preliminary data.</text>
</comment>
<gene>
    <name evidence="2" type="ORF">HDK90DRAFT_525573</name>
</gene>
<reference evidence="2 3" key="1">
    <citation type="submission" date="2024-04" db="EMBL/GenBank/DDBJ databases">
        <title>Phyllosticta paracitricarpa is synonymous to the EU quarantine fungus P. citricarpa based on phylogenomic analyses.</title>
        <authorList>
            <consortium name="Lawrence Berkeley National Laboratory"/>
            <person name="Van Ingen-Buijs V.A."/>
            <person name="Van Westerhoven A.C."/>
            <person name="Haridas S."/>
            <person name="Skiadas P."/>
            <person name="Martin F."/>
            <person name="Groenewald J.Z."/>
            <person name="Crous P.W."/>
            <person name="Seidl M.F."/>
        </authorList>
    </citation>
    <scope>NUCLEOTIDE SEQUENCE [LARGE SCALE GENOMIC DNA]</scope>
    <source>
        <strain evidence="2 3">CBS 123374</strain>
    </source>
</reference>
<feature type="domain" description="Aminotransferase class V" evidence="1">
    <location>
        <begin position="26"/>
        <end position="465"/>
    </location>
</feature>
<keyword evidence="2" id="KW-0808">Transferase</keyword>
<dbReference type="PANTHER" id="PTHR14237">
    <property type="entry name" value="MOLYBDOPTERIN COFACTOR SULFURASE MOSC"/>
    <property type="match status" value="1"/>
</dbReference>
<evidence type="ECO:0000313" key="3">
    <source>
        <dbReference type="Proteomes" id="UP001492380"/>
    </source>
</evidence>
<evidence type="ECO:0000259" key="1">
    <source>
        <dbReference type="Pfam" id="PF00266"/>
    </source>
</evidence>
<dbReference type="InterPro" id="IPR015424">
    <property type="entry name" value="PyrdxlP-dep_Trfase"/>
</dbReference>
<proteinExistence type="predicted"/>
<dbReference type="InterPro" id="IPR000192">
    <property type="entry name" value="Aminotrans_V_dom"/>
</dbReference>
<organism evidence="2 3">
    <name type="scientific">Phyllosticta capitalensis</name>
    <dbReference type="NCBI Taxonomy" id="121624"/>
    <lineage>
        <taxon>Eukaryota</taxon>
        <taxon>Fungi</taxon>
        <taxon>Dikarya</taxon>
        <taxon>Ascomycota</taxon>
        <taxon>Pezizomycotina</taxon>
        <taxon>Dothideomycetes</taxon>
        <taxon>Dothideomycetes incertae sedis</taxon>
        <taxon>Botryosphaeriales</taxon>
        <taxon>Phyllostictaceae</taxon>
        <taxon>Phyllosticta</taxon>
    </lineage>
</organism>
<dbReference type="Pfam" id="PF00266">
    <property type="entry name" value="Aminotran_5"/>
    <property type="match status" value="1"/>
</dbReference>
<evidence type="ECO:0000313" key="2">
    <source>
        <dbReference type="EMBL" id="KAK8233424.1"/>
    </source>
</evidence>
<dbReference type="SUPFAM" id="SSF53383">
    <property type="entry name" value="PLP-dependent transferases"/>
    <property type="match status" value="1"/>
</dbReference>
<dbReference type="InterPro" id="IPR015421">
    <property type="entry name" value="PyrdxlP-dep_Trfase_major"/>
</dbReference>
<dbReference type="Gene3D" id="3.40.640.10">
    <property type="entry name" value="Type I PLP-dependent aspartate aminotransferase-like (Major domain)"/>
    <property type="match status" value="1"/>
</dbReference>
<dbReference type="GO" id="GO:0016740">
    <property type="term" value="F:transferase activity"/>
    <property type="evidence" value="ECO:0007669"/>
    <property type="project" value="UniProtKB-KW"/>
</dbReference>
<name>A0ABR1YMJ7_9PEZI</name>
<dbReference type="PANTHER" id="PTHR14237:SF80">
    <property type="entry name" value="MOLYBDENUM COFACTOR SULFURASE"/>
    <property type="match status" value="1"/>
</dbReference>
<accession>A0ABR1YMJ7</accession>
<protein>
    <submittedName>
        <fullName evidence="2">Pyridoxal phosphate-dependent transferase</fullName>
    </submittedName>
</protein>